<keyword evidence="1" id="KW-0175">Coiled coil</keyword>
<dbReference type="EMBL" id="BGPR01000004">
    <property type="protein sequence ID" value="GBL73964.1"/>
    <property type="molecule type" value="Genomic_DNA"/>
</dbReference>
<organism evidence="2 3">
    <name type="scientific">Araneus ventricosus</name>
    <name type="common">Orbweaver spider</name>
    <name type="synonym">Epeira ventricosa</name>
    <dbReference type="NCBI Taxonomy" id="182803"/>
    <lineage>
        <taxon>Eukaryota</taxon>
        <taxon>Metazoa</taxon>
        <taxon>Ecdysozoa</taxon>
        <taxon>Arthropoda</taxon>
        <taxon>Chelicerata</taxon>
        <taxon>Arachnida</taxon>
        <taxon>Araneae</taxon>
        <taxon>Araneomorphae</taxon>
        <taxon>Entelegynae</taxon>
        <taxon>Araneoidea</taxon>
        <taxon>Araneidae</taxon>
        <taxon>Araneus</taxon>
    </lineage>
</organism>
<proteinExistence type="predicted"/>
<accession>A0A4Y2A4U5</accession>
<gene>
    <name evidence="2" type="ORF">AVEN_230894_1</name>
</gene>
<feature type="coiled-coil region" evidence="1">
    <location>
        <begin position="6"/>
        <end position="46"/>
    </location>
</feature>
<evidence type="ECO:0000313" key="2">
    <source>
        <dbReference type="EMBL" id="GBL73964.1"/>
    </source>
</evidence>
<comment type="caution">
    <text evidence="2">The sequence shown here is derived from an EMBL/GenBank/DDBJ whole genome shotgun (WGS) entry which is preliminary data.</text>
</comment>
<dbReference type="OrthoDB" id="10051775at2759"/>
<reference evidence="2 3" key="1">
    <citation type="journal article" date="2019" name="Sci. Rep.">
        <title>Orb-weaving spider Araneus ventricosus genome elucidates the spidroin gene catalogue.</title>
        <authorList>
            <person name="Kono N."/>
            <person name="Nakamura H."/>
            <person name="Ohtoshi R."/>
            <person name="Moran D.A.P."/>
            <person name="Shinohara A."/>
            <person name="Yoshida Y."/>
            <person name="Fujiwara M."/>
            <person name="Mori M."/>
            <person name="Tomita M."/>
            <person name="Arakawa K."/>
        </authorList>
    </citation>
    <scope>NUCLEOTIDE SEQUENCE [LARGE SCALE GENOMIC DNA]</scope>
</reference>
<name>A0A4Y2A4U5_ARAVE</name>
<dbReference type="Proteomes" id="UP000499080">
    <property type="component" value="Unassembled WGS sequence"/>
</dbReference>
<sequence>MLETVITEREERKETLKMEAEQERLKMEAERERLKMEIELEKLRKTSDGSKHPKHVKPSCYNMTKIVPSFDPMNGDITLFLSLFERRAKRAQIYTKDWVCGLLMLLPSDIVELIARES</sequence>
<evidence type="ECO:0000313" key="3">
    <source>
        <dbReference type="Proteomes" id="UP000499080"/>
    </source>
</evidence>
<dbReference type="AlphaFoldDB" id="A0A4Y2A4U5"/>
<protein>
    <submittedName>
        <fullName evidence="2">Uncharacterized protein</fullName>
    </submittedName>
</protein>
<keyword evidence="3" id="KW-1185">Reference proteome</keyword>
<evidence type="ECO:0000256" key="1">
    <source>
        <dbReference type="SAM" id="Coils"/>
    </source>
</evidence>